<dbReference type="InterPro" id="IPR003660">
    <property type="entry name" value="HAMP_dom"/>
</dbReference>
<feature type="domain" description="HAMP" evidence="12">
    <location>
        <begin position="342"/>
        <end position="396"/>
    </location>
</feature>
<dbReference type="Pfam" id="PF02743">
    <property type="entry name" value="dCache_1"/>
    <property type="match status" value="1"/>
</dbReference>
<evidence type="ECO:0000256" key="10">
    <source>
        <dbReference type="SAM" id="Phobius"/>
    </source>
</evidence>
<gene>
    <name evidence="13" type="ORF">EW093_05070</name>
</gene>
<reference evidence="13 14" key="1">
    <citation type="submission" date="2019-02" db="EMBL/GenBank/DDBJ databases">
        <authorList>
            <person name="Fomenkov A."/>
            <person name="Dubinina G."/>
            <person name="Grabovich M."/>
            <person name="Vincze T."/>
            <person name="Roberts R.J."/>
        </authorList>
    </citation>
    <scope>NUCLEOTIDE SEQUENCE [LARGE SCALE GENOMIC DNA]</scope>
    <source>
        <strain evidence="13 14">P</strain>
    </source>
</reference>
<dbReference type="Proteomes" id="UP000323824">
    <property type="component" value="Chromosome"/>
</dbReference>
<dbReference type="PANTHER" id="PTHR32089:SF112">
    <property type="entry name" value="LYSOZYME-LIKE PROTEIN-RELATED"/>
    <property type="match status" value="1"/>
</dbReference>
<dbReference type="CDD" id="cd12913">
    <property type="entry name" value="PDC1_MCP_like"/>
    <property type="match status" value="1"/>
</dbReference>
<comment type="subcellular location">
    <subcellularLocation>
        <location evidence="1">Cell membrane</location>
        <topology evidence="1">Multi-pass membrane protein</topology>
    </subcellularLocation>
</comment>
<organism evidence="13 14">
    <name type="scientific">Thiospirochaeta perfilievii</name>
    <dbReference type="NCBI Taxonomy" id="252967"/>
    <lineage>
        <taxon>Bacteria</taxon>
        <taxon>Pseudomonadati</taxon>
        <taxon>Spirochaetota</taxon>
        <taxon>Spirochaetia</taxon>
        <taxon>Spirochaetales</taxon>
        <taxon>Spirochaetaceae</taxon>
        <taxon>Thiospirochaeta</taxon>
    </lineage>
</organism>
<keyword evidence="2" id="KW-1003">Cell membrane</keyword>
<dbReference type="Gene3D" id="1.10.287.950">
    <property type="entry name" value="Methyl-accepting chemotaxis protein"/>
    <property type="match status" value="1"/>
</dbReference>
<dbReference type="PANTHER" id="PTHR32089">
    <property type="entry name" value="METHYL-ACCEPTING CHEMOTAXIS PROTEIN MCPB"/>
    <property type="match status" value="1"/>
</dbReference>
<dbReference type="GO" id="GO:0005886">
    <property type="term" value="C:plasma membrane"/>
    <property type="evidence" value="ECO:0007669"/>
    <property type="project" value="UniProtKB-SubCell"/>
</dbReference>
<name>A0A5C1QBI7_9SPIO</name>
<evidence type="ECO:0000259" key="12">
    <source>
        <dbReference type="PROSITE" id="PS50885"/>
    </source>
</evidence>
<dbReference type="KEGG" id="sper:EW093_05070"/>
<evidence type="ECO:0000313" key="13">
    <source>
        <dbReference type="EMBL" id="QEN04096.1"/>
    </source>
</evidence>
<dbReference type="CDD" id="cd12912">
    <property type="entry name" value="PDC2_MCP_like"/>
    <property type="match status" value="1"/>
</dbReference>
<keyword evidence="3" id="KW-0145">Chemotaxis</keyword>
<dbReference type="GO" id="GO:0007165">
    <property type="term" value="P:signal transduction"/>
    <property type="evidence" value="ECO:0007669"/>
    <property type="project" value="UniProtKB-KW"/>
</dbReference>
<evidence type="ECO:0000256" key="6">
    <source>
        <dbReference type="ARBA" id="ARBA00023136"/>
    </source>
</evidence>
<evidence type="ECO:0000256" key="3">
    <source>
        <dbReference type="ARBA" id="ARBA00022500"/>
    </source>
</evidence>
<feature type="domain" description="Methyl-accepting transducer" evidence="11">
    <location>
        <begin position="443"/>
        <end position="680"/>
    </location>
</feature>
<proteinExistence type="inferred from homology"/>
<keyword evidence="14" id="KW-1185">Reference proteome</keyword>
<keyword evidence="4 10" id="KW-0812">Transmembrane</keyword>
<feature type="transmembrane region" description="Helical" evidence="10">
    <location>
        <begin position="319"/>
        <end position="340"/>
    </location>
</feature>
<evidence type="ECO:0000256" key="5">
    <source>
        <dbReference type="ARBA" id="ARBA00022989"/>
    </source>
</evidence>
<dbReference type="Pfam" id="PF00672">
    <property type="entry name" value="HAMP"/>
    <property type="match status" value="1"/>
</dbReference>
<evidence type="ECO:0000256" key="7">
    <source>
        <dbReference type="ARBA" id="ARBA00023224"/>
    </source>
</evidence>
<evidence type="ECO:0000256" key="4">
    <source>
        <dbReference type="ARBA" id="ARBA00022692"/>
    </source>
</evidence>
<reference evidence="13 14" key="2">
    <citation type="submission" date="2019-09" db="EMBL/GenBank/DDBJ databases">
        <title>Complete Genome Sequence and Methylome Analysis of free living Spirochaetas.</title>
        <authorList>
            <person name="Leshcheva N."/>
            <person name="Mikheeva N."/>
        </authorList>
    </citation>
    <scope>NUCLEOTIDE SEQUENCE [LARGE SCALE GENOMIC DNA]</scope>
    <source>
        <strain evidence="13 14">P</strain>
    </source>
</reference>
<sequence length="731" mass="80350">MLFKRLKISSKFILIISIMIFVAFSTIVGVTYKRTMDLAYSDASTITIEYANHYETYIRGLFERAIWENKAIKESIQSIVNSGVDIPRDVITDMLKRWYESNPGIVDTWLVFEDNAYDGNDIEYANTERYGKSGAFTSWISDDGSGGVGIYSSELSGDAETDAWYHYPKSRKKTTISDPYEFEYASGLKTIVTISEPIFNSSGKYLGLVGTDFEVGTIDSIIGDITIYDTGYINLFSENGTIIVSQNDDWLGKNVSDIEYFKGDYSNNISKGEFFSTNNRNAKMHITGMPIKFVNSGQQWMLTINIPQKEITKMATKNAIQIVLLGIITYLIIVILSYIFSKTITKPLVAASVTMKDISEGDGDLTKRLVSQSQDEVGILSHQFNLFLDTLISMVKKIGEASNINVNIKQELVANIEEIVSSLVQINYNLDGVSKQITTLNSKLNNSANAVNDITTNINGMDDKIQEQASAIEESTAAVTQMVASLKSVADIVLKKGESTKRLVQTAEFGENKMDETSQSFKEGIVTKIDSISEMTGIISNIASQTNLLSMNAAIEASHAGDAGKGFAVVADEIRKLAELSSDNSLKISSVINEIISAIGITDTNINETTESFRLISSEVEGVNQALQEINSATQELFSGGEEILQSMSILRDSSIQLRDSSAVINSSSELVDSSLKDVSRISREVTDAVIEATSGSNEIKIAMLRSQELTTELGDATDRVNNEVGRFKTE</sequence>
<dbReference type="SMART" id="SM00304">
    <property type="entry name" value="HAMP"/>
    <property type="match status" value="1"/>
</dbReference>
<dbReference type="AlphaFoldDB" id="A0A5C1QBI7"/>
<accession>A0A5C1QBI7</accession>
<dbReference type="Pfam" id="PF00015">
    <property type="entry name" value="MCPsignal"/>
    <property type="match status" value="1"/>
</dbReference>
<protein>
    <submittedName>
        <fullName evidence="13">Methyl-accepting chemotaxis protein</fullName>
    </submittedName>
</protein>
<dbReference type="OrthoDB" id="344090at2"/>
<dbReference type="SUPFAM" id="SSF58104">
    <property type="entry name" value="Methyl-accepting chemotaxis protein (MCP) signaling domain"/>
    <property type="match status" value="1"/>
</dbReference>
<keyword evidence="7 9" id="KW-0807">Transducer</keyword>
<dbReference type="SMART" id="SM00283">
    <property type="entry name" value="MA"/>
    <property type="match status" value="1"/>
</dbReference>
<evidence type="ECO:0000256" key="9">
    <source>
        <dbReference type="PROSITE-ProRule" id="PRU00284"/>
    </source>
</evidence>
<comment type="similarity">
    <text evidence="8">Belongs to the methyl-accepting chemotaxis (MCP) protein family.</text>
</comment>
<evidence type="ECO:0000256" key="1">
    <source>
        <dbReference type="ARBA" id="ARBA00004651"/>
    </source>
</evidence>
<keyword evidence="5 10" id="KW-1133">Transmembrane helix</keyword>
<keyword evidence="6 10" id="KW-0472">Membrane</keyword>
<evidence type="ECO:0000313" key="14">
    <source>
        <dbReference type="Proteomes" id="UP000323824"/>
    </source>
</evidence>
<dbReference type="InterPro" id="IPR004089">
    <property type="entry name" value="MCPsignal_dom"/>
</dbReference>
<evidence type="ECO:0000259" key="11">
    <source>
        <dbReference type="PROSITE" id="PS50111"/>
    </source>
</evidence>
<dbReference type="CDD" id="cd06225">
    <property type="entry name" value="HAMP"/>
    <property type="match status" value="1"/>
</dbReference>
<feature type="transmembrane region" description="Helical" evidence="10">
    <location>
        <begin position="12"/>
        <end position="32"/>
    </location>
</feature>
<dbReference type="Gene3D" id="6.10.340.10">
    <property type="match status" value="1"/>
</dbReference>
<dbReference type="GO" id="GO:0006935">
    <property type="term" value="P:chemotaxis"/>
    <property type="evidence" value="ECO:0007669"/>
    <property type="project" value="UniProtKB-KW"/>
</dbReference>
<evidence type="ECO:0000256" key="2">
    <source>
        <dbReference type="ARBA" id="ARBA00022475"/>
    </source>
</evidence>
<dbReference type="EMBL" id="CP035807">
    <property type="protein sequence ID" value="QEN04096.1"/>
    <property type="molecule type" value="Genomic_DNA"/>
</dbReference>
<dbReference type="PROSITE" id="PS50111">
    <property type="entry name" value="CHEMOTAXIS_TRANSDUC_2"/>
    <property type="match status" value="1"/>
</dbReference>
<dbReference type="PROSITE" id="PS50885">
    <property type="entry name" value="HAMP"/>
    <property type="match status" value="1"/>
</dbReference>
<evidence type="ECO:0000256" key="8">
    <source>
        <dbReference type="ARBA" id="ARBA00029447"/>
    </source>
</evidence>
<dbReference type="Gene3D" id="3.30.450.20">
    <property type="entry name" value="PAS domain"/>
    <property type="match status" value="2"/>
</dbReference>
<dbReference type="InterPro" id="IPR033479">
    <property type="entry name" value="dCache_1"/>
</dbReference>